<protein>
    <submittedName>
        <fullName evidence="1">Uncharacterized protein</fullName>
    </submittedName>
</protein>
<evidence type="ECO:0000313" key="1">
    <source>
        <dbReference type="EMBL" id="KKL84157.1"/>
    </source>
</evidence>
<gene>
    <name evidence="1" type="ORF">LCGC14_1967520</name>
</gene>
<sequence length="251" mass="29038">MSLTLIQLRQQIVEQNGRYDLTDGSWADNGIDYYINAGLRYLDNHQLSPKSHAWYKQDFVIDDFRMKVQNLLSIKEVWMVTTASDRWQLTKRALGYMMETYYKYSIAVSDSGIPIDFCMAVPRLAPEQKDLTTLNYDAEFTYGWENILFADEDSGHFGYRLISWMPKADTAGTIEILGVFQSDPLTANGQYNFWTKNYEEVVIEATNLMLEHTYRNTQGVNDRMLAITDLLTGVDHNLVEEDISSQVQMEE</sequence>
<organism evidence="1">
    <name type="scientific">marine sediment metagenome</name>
    <dbReference type="NCBI Taxonomy" id="412755"/>
    <lineage>
        <taxon>unclassified sequences</taxon>
        <taxon>metagenomes</taxon>
        <taxon>ecological metagenomes</taxon>
    </lineage>
</organism>
<reference evidence="1" key="1">
    <citation type="journal article" date="2015" name="Nature">
        <title>Complex archaea that bridge the gap between prokaryotes and eukaryotes.</title>
        <authorList>
            <person name="Spang A."/>
            <person name="Saw J.H."/>
            <person name="Jorgensen S.L."/>
            <person name="Zaremba-Niedzwiedzka K."/>
            <person name="Martijn J."/>
            <person name="Lind A.E."/>
            <person name="van Eijk R."/>
            <person name="Schleper C."/>
            <person name="Guy L."/>
            <person name="Ettema T.J."/>
        </authorList>
    </citation>
    <scope>NUCLEOTIDE SEQUENCE</scope>
</reference>
<name>A0A0F9I9P7_9ZZZZ</name>
<comment type="caution">
    <text evidence="1">The sequence shown here is derived from an EMBL/GenBank/DDBJ whole genome shotgun (WGS) entry which is preliminary data.</text>
</comment>
<accession>A0A0F9I9P7</accession>
<proteinExistence type="predicted"/>
<dbReference type="AlphaFoldDB" id="A0A0F9I9P7"/>
<dbReference type="EMBL" id="LAZR01021780">
    <property type="protein sequence ID" value="KKL84157.1"/>
    <property type="molecule type" value="Genomic_DNA"/>
</dbReference>